<sequence length="253" mass="28614">MPISYLTNSRRNLLSLVAVHKYQNSFQLALPEEGALQSLGRGLVIDFVCHHIRLDLRDFYITFSHHDVWFHPFRRPAYLGHSRRPIELDCTANVHPGTLALRSRKNNLLCDFARSRAYVDARDPVTDRLDVAFYALSVARNAAPPFSLQMASVTSKIFLESGLVYCALRAIGVIFDLLAQQVVTTAFGVAYHIFVAIFTMFFVSDSGCRSDRDQQRASESFVQTYGPEEDSTRALDVRPVGHTSLYLTGFFNR</sequence>
<keyword evidence="3" id="KW-1185">Reference proteome</keyword>
<evidence type="ECO:0000313" key="2">
    <source>
        <dbReference type="EMBL" id="GLB39229.1"/>
    </source>
</evidence>
<evidence type="ECO:0000256" key="1">
    <source>
        <dbReference type="SAM" id="Phobius"/>
    </source>
</evidence>
<keyword evidence="1" id="KW-0472">Membrane</keyword>
<proteinExistence type="predicted"/>
<reference evidence="2" key="1">
    <citation type="submission" date="2022-07" db="EMBL/GenBank/DDBJ databases">
        <title>The genome of Lyophyllum shimeji provides insight into the initial evolution of ectomycorrhizal fungal genome.</title>
        <authorList>
            <person name="Kobayashi Y."/>
            <person name="Shibata T."/>
            <person name="Hirakawa H."/>
            <person name="Shigenobu S."/>
            <person name="Nishiyama T."/>
            <person name="Yamada A."/>
            <person name="Hasebe M."/>
            <person name="Kawaguchi M."/>
        </authorList>
    </citation>
    <scope>NUCLEOTIDE SEQUENCE</scope>
    <source>
        <strain evidence="2">AT787</strain>
    </source>
</reference>
<name>A0A9P3PPJ6_LYOSH</name>
<dbReference type="Proteomes" id="UP001063166">
    <property type="component" value="Unassembled WGS sequence"/>
</dbReference>
<keyword evidence="1" id="KW-0812">Transmembrane</keyword>
<feature type="transmembrane region" description="Helical" evidence="1">
    <location>
        <begin position="181"/>
        <end position="203"/>
    </location>
</feature>
<organism evidence="2 3">
    <name type="scientific">Lyophyllum shimeji</name>
    <name type="common">Hon-shimeji</name>
    <name type="synonym">Tricholoma shimeji</name>
    <dbReference type="NCBI Taxonomy" id="47721"/>
    <lineage>
        <taxon>Eukaryota</taxon>
        <taxon>Fungi</taxon>
        <taxon>Dikarya</taxon>
        <taxon>Basidiomycota</taxon>
        <taxon>Agaricomycotina</taxon>
        <taxon>Agaricomycetes</taxon>
        <taxon>Agaricomycetidae</taxon>
        <taxon>Agaricales</taxon>
        <taxon>Tricholomatineae</taxon>
        <taxon>Lyophyllaceae</taxon>
        <taxon>Lyophyllum</taxon>
    </lineage>
</organism>
<dbReference type="EMBL" id="BRPK01000006">
    <property type="protein sequence ID" value="GLB39229.1"/>
    <property type="molecule type" value="Genomic_DNA"/>
</dbReference>
<comment type="caution">
    <text evidence="2">The sequence shown here is derived from an EMBL/GenBank/DDBJ whole genome shotgun (WGS) entry which is preliminary data.</text>
</comment>
<accession>A0A9P3PPJ6</accession>
<keyword evidence="1" id="KW-1133">Transmembrane helix</keyword>
<dbReference type="AlphaFoldDB" id="A0A9P3PPJ6"/>
<gene>
    <name evidence="2" type="ORF">LshimejAT787_0603910</name>
</gene>
<protein>
    <submittedName>
        <fullName evidence="2">Uncharacterized protein</fullName>
    </submittedName>
</protein>
<evidence type="ECO:0000313" key="3">
    <source>
        <dbReference type="Proteomes" id="UP001063166"/>
    </source>
</evidence>